<name>A0A840UV89_9FIRM</name>
<dbReference type="EMBL" id="JACHFH010000023">
    <property type="protein sequence ID" value="MBB5336734.1"/>
    <property type="molecule type" value="Genomic_DNA"/>
</dbReference>
<evidence type="ECO:0000313" key="4">
    <source>
        <dbReference type="EMBL" id="MBB5336734.1"/>
    </source>
</evidence>
<dbReference type="PRINTS" id="PR00455">
    <property type="entry name" value="HTHTETR"/>
</dbReference>
<dbReference type="SUPFAM" id="SSF46689">
    <property type="entry name" value="Homeodomain-like"/>
    <property type="match status" value="1"/>
</dbReference>
<proteinExistence type="predicted"/>
<comment type="caution">
    <text evidence="4">The sequence shown here is derived from an EMBL/GenBank/DDBJ whole genome shotgun (WGS) entry which is preliminary data.</text>
</comment>
<dbReference type="PANTHER" id="PTHR43479:SF11">
    <property type="entry name" value="ACREF_ENVCD OPERON REPRESSOR-RELATED"/>
    <property type="match status" value="1"/>
</dbReference>
<keyword evidence="1 2" id="KW-0238">DNA-binding</keyword>
<organism evidence="4 5">
    <name type="scientific">Pectinatus brassicae</name>
    <dbReference type="NCBI Taxonomy" id="862415"/>
    <lineage>
        <taxon>Bacteria</taxon>
        <taxon>Bacillati</taxon>
        <taxon>Bacillota</taxon>
        <taxon>Negativicutes</taxon>
        <taxon>Selenomonadales</taxon>
        <taxon>Selenomonadaceae</taxon>
        <taxon>Pectinatus</taxon>
    </lineage>
</organism>
<protein>
    <submittedName>
        <fullName evidence="4">AcrR family transcriptional regulator</fullName>
    </submittedName>
</protein>
<sequence>MKRIEQAKLTKKKIFTTAVAMIKKFGYENITISDICQQANVAKGTFYVHYKSKEDIVKESYYNDMSDFMIEAYNKYCIENENAVILDKIKMFLILELQFAQNMGVEMTSRAFSMNFTECAAGDSRHFIRREDFTRILYDLLEELKKRGNYFKKFTQEDVFLYLETFIRGLMSSWCFSNGVFNLVEKGSVFIDELMLK</sequence>
<dbReference type="Gene3D" id="1.10.357.10">
    <property type="entry name" value="Tetracycline Repressor, domain 2"/>
    <property type="match status" value="1"/>
</dbReference>
<dbReference type="GO" id="GO:0003677">
    <property type="term" value="F:DNA binding"/>
    <property type="evidence" value="ECO:0007669"/>
    <property type="project" value="UniProtKB-UniRule"/>
</dbReference>
<dbReference type="Pfam" id="PF00440">
    <property type="entry name" value="TetR_N"/>
    <property type="match status" value="1"/>
</dbReference>
<dbReference type="Proteomes" id="UP000559117">
    <property type="component" value="Unassembled WGS sequence"/>
</dbReference>
<dbReference type="InterPro" id="IPR001647">
    <property type="entry name" value="HTH_TetR"/>
</dbReference>
<reference evidence="4 5" key="1">
    <citation type="submission" date="2020-08" db="EMBL/GenBank/DDBJ databases">
        <title>Genomic Encyclopedia of Type Strains, Phase IV (KMG-IV): sequencing the most valuable type-strain genomes for metagenomic binning, comparative biology and taxonomic classification.</title>
        <authorList>
            <person name="Goeker M."/>
        </authorList>
    </citation>
    <scope>NUCLEOTIDE SEQUENCE [LARGE SCALE GENOMIC DNA]</scope>
    <source>
        <strain evidence="4 5">DSM 24661</strain>
    </source>
</reference>
<evidence type="ECO:0000259" key="3">
    <source>
        <dbReference type="PROSITE" id="PS50977"/>
    </source>
</evidence>
<evidence type="ECO:0000313" key="5">
    <source>
        <dbReference type="Proteomes" id="UP000559117"/>
    </source>
</evidence>
<dbReference type="RefSeq" id="WP_183861943.1">
    <property type="nucleotide sequence ID" value="NZ_JACHFH010000023.1"/>
</dbReference>
<dbReference type="InterPro" id="IPR009057">
    <property type="entry name" value="Homeodomain-like_sf"/>
</dbReference>
<feature type="DNA-binding region" description="H-T-H motif" evidence="2">
    <location>
        <begin position="31"/>
        <end position="50"/>
    </location>
</feature>
<dbReference type="AlphaFoldDB" id="A0A840UV89"/>
<accession>A0A840UV89</accession>
<gene>
    <name evidence="4" type="ORF">HNR32_001888</name>
</gene>
<feature type="domain" description="HTH tetR-type" evidence="3">
    <location>
        <begin position="8"/>
        <end position="68"/>
    </location>
</feature>
<dbReference type="PROSITE" id="PS50977">
    <property type="entry name" value="HTH_TETR_2"/>
    <property type="match status" value="1"/>
</dbReference>
<evidence type="ECO:0000256" key="1">
    <source>
        <dbReference type="ARBA" id="ARBA00023125"/>
    </source>
</evidence>
<keyword evidence="5" id="KW-1185">Reference proteome</keyword>
<evidence type="ECO:0000256" key="2">
    <source>
        <dbReference type="PROSITE-ProRule" id="PRU00335"/>
    </source>
</evidence>
<dbReference type="PANTHER" id="PTHR43479">
    <property type="entry name" value="ACREF/ENVCD OPERON REPRESSOR-RELATED"/>
    <property type="match status" value="1"/>
</dbReference>
<dbReference type="InterPro" id="IPR050624">
    <property type="entry name" value="HTH-type_Tx_Regulator"/>
</dbReference>